<keyword evidence="5" id="KW-1185">Reference proteome</keyword>
<evidence type="ECO:0000313" key="4">
    <source>
        <dbReference type="EMBL" id="MDT0617852.1"/>
    </source>
</evidence>
<protein>
    <submittedName>
        <fullName evidence="4">YhbY family RNA-binding protein</fullName>
    </submittedName>
</protein>
<name>A0ABU3B7Q3_9GAMM</name>
<dbReference type="InterPro" id="IPR051925">
    <property type="entry name" value="RNA-binding_domain"/>
</dbReference>
<dbReference type="EMBL" id="JAVRHY010000003">
    <property type="protein sequence ID" value="MDT0617852.1"/>
    <property type="molecule type" value="Genomic_DNA"/>
</dbReference>
<dbReference type="SUPFAM" id="SSF75471">
    <property type="entry name" value="YhbY-like"/>
    <property type="match status" value="1"/>
</dbReference>
<dbReference type="InterPro" id="IPR035920">
    <property type="entry name" value="YhbY-like_sf"/>
</dbReference>
<organism evidence="4 5">
    <name type="scientific">Spectribacter acetivorans</name>
    <dbReference type="NCBI Taxonomy" id="3075603"/>
    <lineage>
        <taxon>Bacteria</taxon>
        <taxon>Pseudomonadati</taxon>
        <taxon>Pseudomonadota</taxon>
        <taxon>Gammaproteobacteria</taxon>
        <taxon>Salinisphaerales</taxon>
        <taxon>Salinisphaeraceae</taxon>
        <taxon>Spectribacter</taxon>
    </lineage>
</organism>
<comment type="caution">
    <text evidence="4">The sequence shown here is derived from an EMBL/GenBank/DDBJ whole genome shotgun (WGS) entry which is preliminary data.</text>
</comment>
<dbReference type="InterPro" id="IPR001890">
    <property type="entry name" value="RNA-binding_CRM"/>
</dbReference>
<dbReference type="Gene3D" id="3.30.110.60">
    <property type="entry name" value="YhbY-like"/>
    <property type="match status" value="1"/>
</dbReference>
<dbReference type="Proteomes" id="UP001259982">
    <property type="component" value="Unassembled WGS sequence"/>
</dbReference>
<proteinExistence type="predicted"/>
<dbReference type="RefSeq" id="WP_311657778.1">
    <property type="nucleotide sequence ID" value="NZ_JAVRHY010000003.1"/>
</dbReference>
<evidence type="ECO:0000256" key="2">
    <source>
        <dbReference type="PROSITE-ProRule" id="PRU00626"/>
    </source>
</evidence>
<gene>
    <name evidence="4" type="ORF">RM531_05160</name>
</gene>
<evidence type="ECO:0000259" key="3">
    <source>
        <dbReference type="PROSITE" id="PS51295"/>
    </source>
</evidence>
<keyword evidence="1 2" id="KW-0694">RNA-binding</keyword>
<dbReference type="PANTHER" id="PTHR40065">
    <property type="entry name" value="RNA-BINDING PROTEIN YHBY"/>
    <property type="match status" value="1"/>
</dbReference>
<evidence type="ECO:0000313" key="5">
    <source>
        <dbReference type="Proteomes" id="UP001259982"/>
    </source>
</evidence>
<sequence length="94" mass="10316">MSPELDAETRRDLKRQAHHLNVIVTAGAAGLTAAVMAEIDQALTDHELVKLRLAADDRAGRRQMVERICDELGASCVQRIGHTATVYRPRPADT</sequence>
<dbReference type="PANTHER" id="PTHR40065:SF3">
    <property type="entry name" value="RNA-BINDING PROTEIN YHBY"/>
    <property type="match status" value="1"/>
</dbReference>
<dbReference type="SMART" id="SM01103">
    <property type="entry name" value="CRS1_YhbY"/>
    <property type="match status" value="1"/>
</dbReference>
<dbReference type="Pfam" id="PF01985">
    <property type="entry name" value="CRS1_YhbY"/>
    <property type="match status" value="1"/>
</dbReference>
<reference evidence="4 5" key="1">
    <citation type="submission" date="2023-09" db="EMBL/GenBank/DDBJ databases">
        <authorList>
            <person name="Rey-Velasco X."/>
        </authorList>
    </citation>
    <scope>NUCLEOTIDE SEQUENCE [LARGE SCALE GENOMIC DNA]</scope>
    <source>
        <strain evidence="4 5">P385</strain>
    </source>
</reference>
<dbReference type="PROSITE" id="PS51295">
    <property type="entry name" value="CRM"/>
    <property type="match status" value="1"/>
</dbReference>
<feature type="domain" description="CRM" evidence="3">
    <location>
        <begin position="3"/>
        <end position="94"/>
    </location>
</feature>
<evidence type="ECO:0000256" key="1">
    <source>
        <dbReference type="ARBA" id="ARBA00022884"/>
    </source>
</evidence>
<accession>A0ABU3B7Q3</accession>